<keyword evidence="3 10" id="KW-0812">Transmembrane</keyword>
<dbReference type="PANTHER" id="PTHR31651:SF33">
    <property type="entry name" value="PROTEIN PIN-LIKES 1"/>
    <property type="match status" value="1"/>
</dbReference>
<keyword evidence="7" id="KW-0927">Auxin signaling pathway</keyword>
<keyword evidence="5 10" id="KW-1133">Transmembrane helix</keyword>
<dbReference type="GO" id="GO:0005789">
    <property type="term" value="C:endoplasmic reticulum membrane"/>
    <property type="evidence" value="ECO:0007669"/>
    <property type="project" value="UniProtKB-SubCell"/>
</dbReference>
<name>A0AAD8H948_9APIA</name>
<reference evidence="11" key="1">
    <citation type="submission" date="2023-02" db="EMBL/GenBank/DDBJ databases">
        <title>Genome of toxic invasive species Heracleum sosnowskyi carries increased number of genes despite the absence of recent whole-genome duplications.</title>
        <authorList>
            <person name="Schelkunov M."/>
            <person name="Shtratnikova V."/>
            <person name="Makarenko M."/>
            <person name="Klepikova A."/>
            <person name="Omelchenko D."/>
            <person name="Novikova G."/>
            <person name="Obukhova E."/>
            <person name="Bogdanov V."/>
            <person name="Penin A."/>
            <person name="Logacheva M."/>
        </authorList>
    </citation>
    <scope>NUCLEOTIDE SEQUENCE</scope>
    <source>
        <strain evidence="11">Hsosn_3</strain>
        <tissue evidence="11">Leaf</tissue>
    </source>
</reference>
<keyword evidence="2" id="KW-0813">Transport</keyword>
<dbReference type="InterPro" id="IPR004776">
    <property type="entry name" value="Mem_transp_PIN-like"/>
</dbReference>
<dbReference type="InterPro" id="IPR045033">
    <property type="entry name" value="PILS1/3/4/5/7"/>
</dbReference>
<gene>
    <name evidence="11" type="ORF">POM88_046672</name>
</gene>
<feature type="transmembrane region" description="Helical" evidence="10">
    <location>
        <begin position="145"/>
        <end position="164"/>
    </location>
</feature>
<feature type="transmembrane region" description="Helical" evidence="10">
    <location>
        <begin position="44"/>
        <end position="61"/>
    </location>
</feature>
<evidence type="ECO:0000256" key="6">
    <source>
        <dbReference type="ARBA" id="ARBA00023136"/>
    </source>
</evidence>
<proteinExistence type="inferred from homology"/>
<dbReference type="AlphaFoldDB" id="A0AAD8H948"/>
<evidence type="ECO:0000256" key="3">
    <source>
        <dbReference type="ARBA" id="ARBA00022692"/>
    </source>
</evidence>
<comment type="similarity">
    <text evidence="9">Belongs to the auxin efflux carrier (TC 2.A.69.2) family.</text>
</comment>
<dbReference type="GO" id="GO:0080162">
    <property type="term" value="P:endoplasmic reticulum to cytosol auxin transport"/>
    <property type="evidence" value="ECO:0007669"/>
    <property type="project" value="InterPro"/>
</dbReference>
<keyword evidence="4" id="KW-0256">Endoplasmic reticulum</keyword>
<evidence type="ECO:0000256" key="10">
    <source>
        <dbReference type="SAM" id="Phobius"/>
    </source>
</evidence>
<evidence type="ECO:0000256" key="7">
    <source>
        <dbReference type="ARBA" id="ARBA00023294"/>
    </source>
</evidence>
<comment type="caution">
    <text evidence="11">The sequence shown here is derived from an EMBL/GenBank/DDBJ whole genome shotgun (WGS) entry which is preliminary data.</text>
</comment>
<evidence type="ECO:0000313" key="12">
    <source>
        <dbReference type="Proteomes" id="UP001237642"/>
    </source>
</evidence>
<reference evidence="11" key="2">
    <citation type="submission" date="2023-05" db="EMBL/GenBank/DDBJ databases">
        <authorList>
            <person name="Schelkunov M.I."/>
        </authorList>
    </citation>
    <scope>NUCLEOTIDE SEQUENCE</scope>
    <source>
        <strain evidence="11">Hsosn_3</strain>
        <tissue evidence="11">Leaf</tissue>
    </source>
</reference>
<evidence type="ECO:0000256" key="9">
    <source>
        <dbReference type="ARBA" id="ARBA00025752"/>
    </source>
</evidence>
<comment type="function">
    <text evidence="8">Involved in cellular auxin homeostasis by regulating auxin metabolism. Regulates intracellular auxin accumulation at the endoplasmic reticulum and thus auxin availability for nuclear auxin signaling.</text>
</comment>
<dbReference type="PANTHER" id="PTHR31651">
    <property type="match status" value="1"/>
</dbReference>
<sequence>MRLFSLFLAASVPVLKVLLLTALGSFLALDHINILGPDARKHLNTIVFYVFSPALVMSNLAKTITYESIIKLWFMPINILISFMIGSLLGWVVNLLTRPPPHLRGLVIGCCAAGNLGAIPIIIVPAVCKEKGNPFGDRYTCKSYGLTYVSLSMAIGAIYLWVYVYNVLRLSVQAIPEAVDSTVGKCTMEPDIAEEGSLIEAQCSPISFVRSEDHADALPSTRFDGKHQVTPLRYGKLIYNFLYFCAPC</sequence>
<evidence type="ECO:0000256" key="5">
    <source>
        <dbReference type="ARBA" id="ARBA00022989"/>
    </source>
</evidence>
<dbReference type="GO" id="GO:0009734">
    <property type="term" value="P:auxin-activated signaling pathway"/>
    <property type="evidence" value="ECO:0007669"/>
    <property type="project" value="UniProtKB-KW"/>
</dbReference>
<protein>
    <submittedName>
        <fullName evidence="11">Membrane transport protein</fullName>
    </submittedName>
</protein>
<evidence type="ECO:0000313" key="11">
    <source>
        <dbReference type="EMBL" id="KAK1362198.1"/>
    </source>
</evidence>
<dbReference type="Proteomes" id="UP001237642">
    <property type="component" value="Unassembled WGS sequence"/>
</dbReference>
<evidence type="ECO:0000256" key="1">
    <source>
        <dbReference type="ARBA" id="ARBA00004477"/>
    </source>
</evidence>
<feature type="transmembrane region" description="Helical" evidence="10">
    <location>
        <begin position="73"/>
        <end position="93"/>
    </location>
</feature>
<dbReference type="EMBL" id="JAUIZM010000010">
    <property type="protein sequence ID" value="KAK1362198.1"/>
    <property type="molecule type" value="Genomic_DNA"/>
</dbReference>
<accession>A0AAD8H948</accession>
<keyword evidence="6 10" id="KW-0472">Membrane</keyword>
<evidence type="ECO:0000256" key="4">
    <source>
        <dbReference type="ARBA" id="ARBA00022824"/>
    </source>
</evidence>
<evidence type="ECO:0000256" key="8">
    <source>
        <dbReference type="ARBA" id="ARBA00025100"/>
    </source>
</evidence>
<comment type="subcellular location">
    <subcellularLocation>
        <location evidence="1">Endoplasmic reticulum membrane</location>
        <topology evidence="1">Multi-pass membrane protein</topology>
    </subcellularLocation>
</comment>
<feature type="transmembrane region" description="Helical" evidence="10">
    <location>
        <begin position="105"/>
        <end position="124"/>
    </location>
</feature>
<dbReference type="Pfam" id="PF03547">
    <property type="entry name" value="Mem_trans"/>
    <property type="match status" value="1"/>
</dbReference>
<keyword evidence="12" id="KW-1185">Reference proteome</keyword>
<evidence type="ECO:0000256" key="2">
    <source>
        <dbReference type="ARBA" id="ARBA00022448"/>
    </source>
</evidence>
<organism evidence="11 12">
    <name type="scientific">Heracleum sosnowskyi</name>
    <dbReference type="NCBI Taxonomy" id="360622"/>
    <lineage>
        <taxon>Eukaryota</taxon>
        <taxon>Viridiplantae</taxon>
        <taxon>Streptophyta</taxon>
        <taxon>Embryophyta</taxon>
        <taxon>Tracheophyta</taxon>
        <taxon>Spermatophyta</taxon>
        <taxon>Magnoliopsida</taxon>
        <taxon>eudicotyledons</taxon>
        <taxon>Gunneridae</taxon>
        <taxon>Pentapetalae</taxon>
        <taxon>asterids</taxon>
        <taxon>campanulids</taxon>
        <taxon>Apiales</taxon>
        <taxon>Apiaceae</taxon>
        <taxon>Apioideae</taxon>
        <taxon>apioid superclade</taxon>
        <taxon>Tordylieae</taxon>
        <taxon>Tordyliinae</taxon>
        <taxon>Heracleum</taxon>
    </lineage>
</organism>